<dbReference type="EMBL" id="JARVCO010000002">
    <property type="protein sequence ID" value="MDZ8117335.1"/>
    <property type="molecule type" value="Genomic_DNA"/>
</dbReference>
<dbReference type="CDD" id="cd16377">
    <property type="entry name" value="23S_rRNA_IVP_like"/>
    <property type="match status" value="1"/>
</dbReference>
<protein>
    <submittedName>
        <fullName evidence="1">Four helix bundle protein</fullName>
    </submittedName>
</protein>
<dbReference type="SUPFAM" id="SSF158446">
    <property type="entry name" value="IVS-encoded protein-like"/>
    <property type="match status" value="1"/>
</dbReference>
<dbReference type="InterPro" id="IPR012657">
    <property type="entry name" value="23S_rRNA-intervening_sequence"/>
</dbReference>
<proteinExistence type="predicted"/>
<name>A0ABU5MT05_9BACT</name>
<dbReference type="RefSeq" id="WP_322607136.1">
    <property type="nucleotide sequence ID" value="NZ_JARVCO010000002.1"/>
</dbReference>
<gene>
    <name evidence="1" type="ORF">P9H32_01745</name>
</gene>
<keyword evidence="2" id="KW-1185">Reference proteome</keyword>
<dbReference type="PANTHER" id="PTHR38471">
    <property type="entry name" value="FOUR HELIX BUNDLE PROTEIN"/>
    <property type="match status" value="1"/>
</dbReference>
<evidence type="ECO:0000313" key="1">
    <source>
        <dbReference type="EMBL" id="MDZ8117335.1"/>
    </source>
</evidence>
<dbReference type="InterPro" id="IPR036583">
    <property type="entry name" value="23S_rRNA_IVS_sf"/>
</dbReference>
<evidence type="ECO:0000313" key="2">
    <source>
        <dbReference type="Proteomes" id="UP001290861"/>
    </source>
</evidence>
<dbReference type="Gene3D" id="1.20.1440.60">
    <property type="entry name" value="23S rRNA-intervening sequence"/>
    <property type="match status" value="1"/>
</dbReference>
<comment type="caution">
    <text evidence="1">The sequence shown here is derived from an EMBL/GenBank/DDBJ whole genome shotgun (WGS) entry which is preliminary data.</text>
</comment>
<accession>A0ABU5MT05</accession>
<organism evidence="1 2">
    <name type="scientific">Pontiella agarivorans</name>
    <dbReference type="NCBI Taxonomy" id="3038953"/>
    <lineage>
        <taxon>Bacteria</taxon>
        <taxon>Pseudomonadati</taxon>
        <taxon>Kiritimatiellota</taxon>
        <taxon>Kiritimatiellia</taxon>
        <taxon>Kiritimatiellales</taxon>
        <taxon>Pontiellaceae</taxon>
        <taxon>Pontiella</taxon>
    </lineage>
</organism>
<dbReference type="Proteomes" id="UP001290861">
    <property type="component" value="Unassembled WGS sequence"/>
</dbReference>
<dbReference type="PANTHER" id="PTHR38471:SF2">
    <property type="entry name" value="FOUR HELIX BUNDLE PROTEIN"/>
    <property type="match status" value="1"/>
</dbReference>
<dbReference type="Pfam" id="PF05635">
    <property type="entry name" value="23S_rRNA_IVP"/>
    <property type="match status" value="1"/>
</dbReference>
<sequence>MTKDGSMYRSYGFLDQLQRASVSVMNNIAEGFGRVSNKDFVKFLFISRGSVGEVRSMLYLALDMAYITNEQLDDVYVLCVRESQLCWGLIKHLQKTSGWKPGIQIMLISLIPQLARF</sequence>
<dbReference type="NCBIfam" id="TIGR02436">
    <property type="entry name" value="four helix bundle protein"/>
    <property type="match status" value="1"/>
</dbReference>
<reference evidence="1 2" key="1">
    <citation type="journal article" date="2024" name="Appl. Environ. Microbiol.">
        <title>Pontiella agarivorans sp. nov., a novel marine anaerobic bacterium capable of degrading macroalgal polysaccharides and fixing nitrogen.</title>
        <authorList>
            <person name="Liu N."/>
            <person name="Kivenson V."/>
            <person name="Peng X."/>
            <person name="Cui Z."/>
            <person name="Lankiewicz T.S."/>
            <person name="Gosselin K.M."/>
            <person name="English C.J."/>
            <person name="Blair E.M."/>
            <person name="O'Malley M.A."/>
            <person name="Valentine D.L."/>
        </authorList>
    </citation>
    <scope>NUCLEOTIDE SEQUENCE [LARGE SCALE GENOMIC DNA]</scope>
    <source>
        <strain evidence="1 2">NLcol2</strain>
    </source>
</reference>